<comment type="caution">
    <text evidence="3">The sequence shown here is derived from an EMBL/GenBank/DDBJ whole genome shotgun (WGS) entry which is preliminary data.</text>
</comment>
<organism evidence="3 4">
    <name type="scientific">Thiocapsa rosea</name>
    <dbReference type="NCBI Taxonomy" id="69360"/>
    <lineage>
        <taxon>Bacteria</taxon>
        <taxon>Pseudomonadati</taxon>
        <taxon>Pseudomonadota</taxon>
        <taxon>Gammaproteobacteria</taxon>
        <taxon>Chromatiales</taxon>
        <taxon>Chromatiaceae</taxon>
        <taxon>Thiocapsa</taxon>
    </lineage>
</organism>
<dbReference type="PANTHER" id="PTHR45947">
    <property type="entry name" value="SULFOQUINOVOSYL TRANSFERASE SQD2"/>
    <property type="match status" value="1"/>
</dbReference>
<dbReference type="SUPFAM" id="SSF53756">
    <property type="entry name" value="UDP-Glycosyltransferase/glycogen phosphorylase"/>
    <property type="match status" value="1"/>
</dbReference>
<evidence type="ECO:0000313" key="3">
    <source>
        <dbReference type="EMBL" id="RKT44482.1"/>
    </source>
</evidence>
<dbReference type="InterPro" id="IPR028098">
    <property type="entry name" value="Glyco_trans_4-like_N"/>
</dbReference>
<keyword evidence="4" id="KW-1185">Reference proteome</keyword>
<dbReference type="Proteomes" id="UP000274556">
    <property type="component" value="Unassembled WGS sequence"/>
</dbReference>
<dbReference type="AlphaFoldDB" id="A0A495V500"/>
<dbReference type="EMBL" id="RBXL01000001">
    <property type="protein sequence ID" value="RKT44482.1"/>
    <property type="molecule type" value="Genomic_DNA"/>
</dbReference>
<reference evidence="3 4" key="1">
    <citation type="submission" date="2018-10" db="EMBL/GenBank/DDBJ databases">
        <title>Genomic Encyclopedia of Archaeal and Bacterial Type Strains, Phase II (KMG-II): from individual species to whole genera.</title>
        <authorList>
            <person name="Goeker M."/>
        </authorList>
    </citation>
    <scope>NUCLEOTIDE SEQUENCE [LARGE SCALE GENOMIC DNA]</scope>
    <source>
        <strain evidence="3 4">DSM 235</strain>
    </source>
</reference>
<evidence type="ECO:0000259" key="2">
    <source>
        <dbReference type="Pfam" id="PF13439"/>
    </source>
</evidence>
<name>A0A495V500_9GAMM</name>
<dbReference type="Gene3D" id="3.40.50.2000">
    <property type="entry name" value="Glycogen Phosphorylase B"/>
    <property type="match status" value="2"/>
</dbReference>
<dbReference type="CDD" id="cd03801">
    <property type="entry name" value="GT4_PimA-like"/>
    <property type="match status" value="1"/>
</dbReference>
<dbReference type="RefSeq" id="WP_120796921.1">
    <property type="nucleotide sequence ID" value="NZ_RBXL01000001.1"/>
</dbReference>
<gene>
    <name evidence="3" type="ORF">BDD21_1866</name>
</gene>
<protein>
    <submittedName>
        <fullName evidence="3">(1-&gt;4)-alpha-D-glucan synthase (UDP-glucose)</fullName>
    </submittedName>
</protein>
<evidence type="ECO:0000259" key="1">
    <source>
        <dbReference type="Pfam" id="PF00534"/>
    </source>
</evidence>
<dbReference type="InterPro" id="IPR050194">
    <property type="entry name" value="Glycosyltransferase_grp1"/>
</dbReference>
<dbReference type="OrthoDB" id="9764577at2"/>
<feature type="domain" description="Glycosyl transferase family 1" evidence="1">
    <location>
        <begin position="228"/>
        <end position="388"/>
    </location>
</feature>
<dbReference type="Pfam" id="PF13439">
    <property type="entry name" value="Glyco_transf_4"/>
    <property type="match status" value="1"/>
</dbReference>
<sequence length="412" mass="45816">MKLLFVSNLYPPNVVGGYERLCYEIAEALVARGHEVRILTSNYGEETAEYPGQQIDRSLKLFADDRNIYRPFSCTAEQRAEWSAQNVAEFHRVVSEFRPERIFVWNLYFFDPSLLDAIKASGIVPVYLLTDNWLIAFLNPKFIEEYMRDRVFGKDSQHGSPALLERLRIAFGRIPFRLPGHAIFASRFMQRLYREAGFGFEGSDIVYHGVHLHPHGGVARARDRLRQAGQLRLLVAGRVVEIKGVHTAVEALPAIRAALPNLEVRLSIIGDSQDDAYLKRLCELAEDGGCRDAIEFLPPVPAADLSALFDAHDIYLFPSLYEPFSLTLISGLHAGIPTVASDAGGNIEIVADSQTGLQFPRGDAAALAECVRRLVAEPETRARIAEGGAARAGQHEFSNMVAAIELALERAR</sequence>
<dbReference type="Pfam" id="PF00534">
    <property type="entry name" value="Glycos_transf_1"/>
    <property type="match status" value="1"/>
</dbReference>
<evidence type="ECO:0000313" key="4">
    <source>
        <dbReference type="Proteomes" id="UP000274556"/>
    </source>
</evidence>
<proteinExistence type="predicted"/>
<accession>A0A495V500</accession>
<dbReference type="GO" id="GO:0016757">
    <property type="term" value="F:glycosyltransferase activity"/>
    <property type="evidence" value="ECO:0007669"/>
    <property type="project" value="InterPro"/>
</dbReference>
<dbReference type="PANTHER" id="PTHR45947:SF3">
    <property type="entry name" value="SULFOQUINOVOSYL TRANSFERASE SQD2"/>
    <property type="match status" value="1"/>
</dbReference>
<dbReference type="InterPro" id="IPR001296">
    <property type="entry name" value="Glyco_trans_1"/>
</dbReference>
<feature type="domain" description="Glycosyltransferase subfamily 4-like N-terminal" evidence="2">
    <location>
        <begin position="15"/>
        <end position="212"/>
    </location>
</feature>